<feature type="domain" description="Amidase" evidence="2">
    <location>
        <begin position="83"/>
        <end position="147"/>
    </location>
</feature>
<dbReference type="AlphaFoldDB" id="A0A2S6BXU8"/>
<evidence type="ECO:0000256" key="1">
    <source>
        <dbReference type="SAM" id="MobiDB-lite"/>
    </source>
</evidence>
<feature type="region of interest" description="Disordered" evidence="1">
    <location>
        <begin position="36"/>
        <end position="56"/>
    </location>
</feature>
<name>A0A2S6BXU8_9PEZI</name>
<comment type="caution">
    <text evidence="3">The sequence shown here is derived from an EMBL/GenBank/DDBJ whole genome shotgun (WGS) entry which is preliminary data.</text>
</comment>
<gene>
    <name evidence="3" type="ORF">CBER1_09549</name>
</gene>
<dbReference type="OrthoDB" id="6428749at2759"/>
<accession>A0A2S6BXU8</accession>
<protein>
    <recommendedName>
        <fullName evidence="2">Amidase domain-containing protein</fullName>
    </recommendedName>
</protein>
<organism evidence="3 4">
    <name type="scientific">Cercospora berteroae</name>
    <dbReference type="NCBI Taxonomy" id="357750"/>
    <lineage>
        <taxon>Eukaryota</taxon>
        <taxon>Fungi</taxon>
        <taxon>Dikarya</taxon>
        <taxon>Ascomycota</taxon>
        <taxon>Pezizomycotina</taxon>
        <taxon>Dothideomycetes</taxon>
        <taxon>Dothideomycetidae</taxon>
        <taxon>Mycosphaerellales</taxon>
        <taxon>Mycosphaerellaceae</taxon>
        <taxon>Cercospora</taxon>
    </lineage>
</organism>
<dbReference type="Proteomes" id="UP000237631">
    <property type="component" value="Unassembled WGS sequence"/>
</dbReference>
<dbReference type="SUPFAM" id="SSF75304">
    <property type="entry name" value="Amidase signature (AS) enzymes"/>
    <property type="match status" value="1"/>
</dbReference>
<evidence type="ECO:0000313" key="3">
    <source>
        <dbReference type="EMBL" id="PPJ52297.1"/>
    </source>
</evidence>
<dbReference type="Pfam" id="PF01425">
    <property type="entry name" value="Amidase"/>
    <property type="match status" value="1"/>
</dbReference>
<dbReference type="InterPro" id="IPR036928">
    <property type="entry name" value="AS_sf"/>
</dbReference>
<proteinExistence type="predicted"/>
<dbReference type="EMBL" id="PNEN01001708">
    <property type="protein sequence ID" value="PPJ52297.1"/>
    <property type="molecule type" value="Genomic_DNA"/>
</dbReference>
<dbReference type="Gene3D" id="3.90.1300.10">
    <property type="entry name" value="Amidase signature (AS) domain"/>
    <property type="match status" value="1"/>
</dbReference>
<dbReference type="InterPro" id="IPR023631">
    <property type="entry name" value="Amidase_dom"/>
</dbReference>
<evidence type="ECO:0000259" key="2">
    <source>
        <dbReference type="Pfam" id="PF01425"/>
    </source>
</evidence>
<keyword evidence="4" id="KW-1185">Reference proteome</keyword>
<evidence type="ECO:0000313" key="4">
    <source>
        <dbReference type="Proteomes" id="UP000237631"/>
    </source>
</evidence>
<reference evidence="4" key="1">
    <citation type="journal article" date="2017" name="bioRxiv">
        <title>Conservation of a gene cluster reveals novel cercosporin biosynthetic mechanisms and extends production to the genus Colletotrichum.</title>
        <authorList>
            <person name="de Jonge R."/>
            <person name="Ebert M.K."/>
            <person name="Huitt-Roehl C.R."/>
            <person name="Pal P."/>
            <person name="Suttle J.C."/>
            <person name="Spanner R.E."/>
            <person name="Neubauer J.D."/>
            <person name="Jurick W.M.II."/>
            <person name="Stott K.A."/>
            <person name="Secor G.A."/>
            <person name="Thomma B.P.H.J."/>
            <person name="Van de Peer Y."/>
            <person name="Townsend C.A."/>
            <person name="Bolton M.D."/>
        </authorList>
    </citation>
    <scope>NUCLEOTIDE SEQUENCE [LARGE SCALE GENOMIC DNA]</scope>
    <source>
        <strain evidence="4">CBS538.71</strain>
    </source>
</reference>
<sequence>MAPASESTESLDTQGYLQADSGQLAGIKRRRVVFAAEDQSQHKRRCSSSPNTSSSMRVEPYRLTATEAIKTIGAGDLTVEEYARSLLDRIKERDDAVRAWIYLDGNQVLEQARALDMLPKEERGPLHGVAVAIKDVIYTKGTENHVGGKRSNELILVRHAHTAQFGNLQR</sequence>
<dbReference type="STRING" id="357750.A0A2S6BXU8"/>